<protein>
    <submittedName>
        <fullName evidence="2">Uncharacterized protein</fullName>
    </submittedName>
</protein>
<keyword evidence="1" id="KW-0732">Signal</keyword>
<accession>A0A1J0VVP2</accession>
<dbReference type="KEGG" id="nsl:BOX37_21440"/>
<evidence type="ECO:0000313" key="3">
    <source>
        <dbReference type="Proteomes" id="UP000183810"/>
    </source>
</evidence>
<sequence length="79" mass="7738">MRRSTLILTTAGMILGGAAAIDLLDGAGAEAAPAPTVGYSVIHHAATSHPESSSLAVVRGLLATEHADGPGHTAPTAGQ</sequence>
<dbReference type="EMBL" id="CP018082">
    <property type="protein sequence ID" value="APE36066.1"/>
    <property type="molecule type" value="Genomic_DNA"/>
</dbReference>
<proteinExistence type="predicted"/>
<dbReference type="RefSeq" id="WP_071929255.1">
    <property type="nucleotide sequence ID" value="NZ_CP018082.1"/>
</dbReference>
<feature type="signal peptide" evidence="1">
    <location>
        <begin position="1"/>
        <end position="20"/>
    </location>
</feature>
<dbReference type="AlphaFoldDB" id="A0A1J0VVP2"/>
<organism evidence="2 3">
    <name type="scientific">Nocardia mangyaensis</name>
    <dbReference type="NCBI Taxonomy" id="2213200"/>
    <lineage>
        <taxon>Bacteria</taxon>
        <taxon>Bacillati</taxon>
        <taxon>Actinomycetota</taxon>
        <taxon>Actinomycetes</taxon>
        <taxon>Mycobacteriales</taxon>
        <taxon>Nocardiaceae</taxon>
        <taxon>Nocardia</taxon>
    </lineage>
</organism>
<feature type="chain" id="PRO_5012791714" evidence="1">
    <location>
        <begin position="21"/>
        <end position="79"/>
    </location>
</feature>
<gene>
    <name evidence="2" type="ORF">BOX37_21440</name>
</gene>
<evidence type="ECO:0000256" key="1">
    <source>
        <dbReference type="SAM" id="SignalP"/>
    </source>
</evidence>
<dbReference type="Proteomes" id="UP000183810">
    <property type="component" value="Chromosome"/>
</dbReference>
<reference evidence="2" key="1">
    <citation type="submission" date="2016-11" db="EMBL/GenBank/DDBJ databases">
        <authorList>
            <person name="Jaros S."/>
            <person name="Januszkiewicz K."/>
            <person name="Wedrychowicz H."/>
        </authorList>
    </citation>
    <scope>NUCLEOTIDE SEQUENCE [LARGE SCALE GENOMIC DNA]</scope>
    <source>
        <strain evidence="2">Y48</strain>
    </source>
</reference>
<keyword evidence="3" id="KW-1185">Reference proteome</keyword>
<evidence type="ECO:0000313" key="2">
    <source>
        <dbReference type="EMBL" id="APE36066.1"/>
    </source>
</evidence>
<name>A0A1J0VVP2_9NOCA</name>